<dbReference type="Proteomes" id="UP000466586">
    <property type="component" value="Unassembled WGS sequence"/>
</dbReference>
<dbReference type="EMBL" id="WVHT01000007">
    <property type="protein sequence ID" value="MXV52309.1"/>
    <property type="molecule type" value="Genomic_DNA"/>
</dbReference>
<gene>
    <name evidence="2" type="ORF">GS399_15135</name>
</gene>
<feature type="compositionally biased region" description="Basic and acidic residues" evidence="1">
    <location>
        <begin position="1"/>
        <end position="20"/>
    </location>
</feature>
<evidence type="ECO:0000313" key="3">
    <source>
        <dbReference type="Proteomes" id="UP000466586"/>
    </source>
</evidence>
<sequence length="64" mass="7209">MQLAEDNRAHSEGYRTHSEDNLLLTDNNQPNSDGNLNLVNVTWMQAAGIHLRSKGIRLYSEEGL</sequence>
<dbReference type="RefSeq" id="WP_160845485.1">
    <property type="nucleotide sequence ID" value="NZ_WVHT01000007.1"/>
</dbReference>
<proteinExistence type="predicted"/>
<dbReference type="AlphaFoldDB" id="A0A7K1YE31"/>
<feature type="region of interest" description="Disordered" evidence="1">
    <location>
        <begin position="1"/>
        <end position="31"/>
    </location>
</feature>
<evidence type="ECO:0000313" key="2">
    <source>
        <dbReference type="EMBL" id="MXV52309.1"/>
    </source>
</evidence>
<evidence type="ECO:0000256" key="1">
    <source>
        <dbReference type="SAM" id="MobiDB-lite"/>
    </source>
</evidence>
<name>A0A7K1YE31_9SPHI</name>
<protein>
    <submittedName>
        <fullName evidence="2">Uncharacterized protein</fullName>
    </submittedName>
</protein>
<keyword evidence="3" id="KW-1185">Reference proteome</keyword>
<reference evidence="2 3" key="1">
    <citation type="submission" date="2019-11" db="EMBL/GenBank/DDBJ databases">
        <title>Pedobacter sp. HMF7647 Genome sequencing and assembly.</title>
        <authorList>
            <person name="Kang H."/>
            <person name="Kim H."/>
            <person name="Joh K."/>
        </authorList>
    </citation>
    <scope>NUCLEOTIDE SEQUENCE [LARGE SCALE GENOMIC DNA]</scope>
    <source>
        <strain evidence="2 3">HMF7647</strain>
    </source>
</reference>
<accession>A0A7K1YE31</accession>
<organism evidence="2 3">
    <name type="scientific">Hufsiella arboris</name>
    <dbReference type="NCBI Taxonomy" id="2695275"/>
    <lineage>
        <taxon>Bacteria</taxon>
        <taxon>Pseudomonadati</taxon>
        <taxon>Bacteroidota</taxon>
        <taxon>Sphingobacteriia</taxon>
        <taxon>Sphingobacteriales</taxon>
        <taxon>Sphingobacteriaceae</taxon>
        <taxon>Hufsiella</taxon>
    </lineage>
</organism>
<comment type="caution">
    <text evidence="2">The sequence shown here is derived from an EMBL/GenBank/DDBJ whole genome shotgun (WGS) entry which is preliminary data.</text>
</comment>